<keyword evidence="3 12" id="KW-0235">DNA replication</keyword>
<dbReference type="GO" id="GO:0006271">
    <property type="term" value="P:DNA strand elongation involved in DNA replication"/>
    <property type="evidence" value="ECO:0007669"/>
    <property type="project" value="TreeGrafter"/>
</dbReference>
<dbReference type="Proteomes" id="UP000195557">
    <property type="component" value="Unassembled WGS sequence"/>
</dbReference>
<evidence type="ECO:0000256" key="11">
    <source>
        <dbReference type="RuleBase" id="RU004070"/>
    </source>
</evidence>
<evidence type="ECO:0000256" key="3">
    <source>
        <dbReference type="ARBA" id="ARBA00022705"/>
    </source>
</evidence>
<keyword evidence="6 12" id="KW-0347">Helicase</keyword>
<dbReference type="SMART" id="SM00350">
    <property type="entry name" value="MCM"/>
    <property type="match status" value="1"/>
</dbReference>
<dbReference type="GO" id="GO:0016787">
    <property type="term" value="F:hydrolase activity"/>
    <property type="evidence" value="ECO:0007669"/>
    <property type="project" value="UniProtKB-KW"/>
</dbReference>
<dbReference type="GO" id="GO:0017116">
    <property type="term" value="F:single-stranded DNA helicase activity"/>
    <property type="evidence" value="ECO:0007669"/>
    <property type="project" value="TreeGrafter"/>
</dbReference>
<dbReference type="InterPro" id="IPR031327">
    <property type="entry name" value="MCM"/>
</dbReference>
<evidence type="ECO:0000256" key="9">
    <source>
        <dbReference type="ARBA" id="ARBA00023242"/>
    </source>
</evidence>
<dbReference type="Pfam" id="PF00493">
    <property type="entry name" value="MCM"/>
    <property type="match status" value="1"/>
</dbReference>
<dbReference type="PRINTS" id="PR01657">
    <property type="entry name" value="MCMFAMILY"/>
</dbReference>
<keyword evidence="5 12" id="KW-0378">Hydrolase</keyword>
<dbReference type="InterPro" id="IPR033762">
    <property type="entry name" value="MCM_OB"/>
</dbReference>
<dbReference type="InterPro" id="IPR012340">
    <property type="entry name" value="NA-bd_OB-fold"/>
</dbReference>
<dbReference type="InterPro" id="IPR003593">
    <property type="entry name" value="AAA+_ATPase"/>
</dbReference>
<protein>
    <recommendedName>
        <fullName evidence="12">DNA replication licensing factor MCM3</fullName>
        <ecNumber evidence="12">3.6.4.12</ecNumber>
    </recommendedName>
</protein>
<comment type="function">
    <text evidence="12">Acts as component of the MCM2-7 complex (MCM complex) which is the replicative helicase essential for 'once per cell cycle' DNA replication initiation and elongation in eukaryotic cells. The active ATPase sites in the MCM2-7 ring are formed through the interaction surfaces of two neighboring subunits such that a critical structure of a conserved arginine finger motif is provided in trans relative to the ATP-binding site of the Walker A box of the adjacent subunit. The six ATPase active sites, however, are likely to contribute differentially to the complex helicase activity.</text>
</comment>
<keyword evidence="7 11" id="KW-0067">ATP-binding</keyword>
<comment type="catalytic activity">
    <reaction evidence="10 12">
        <text>ATP + H2O = ADP + phosphate + H(+)</text>
        <dbReference type="Rhea" id="RHEA:13065"/>
        <dbReference type="ChEBI" id="CHEBI:15377"/>
        <dbReference type="ChEBI" id="CHEBI:15378"/>
        <dbReference type="ChEBI" id="CHEBI:30616"/>
        <dbReference type="ChEBI" id="CHEBI:43474"/>
        <dbReference type="ChEBI" id="CHEBI:456216"/>
        <dbReference type="EC" id="3.6.4.12"/>
    </reaction>
</comment>
<dbReference type="GO" id="GO:1902975">
    <property type="term" value="P:mitotic DNA replication initiation"/>
    <property type="evidence" value="ECO:0007669"/>
    <property type="project" value="TreeGrafter"/>
</dbReference>
<dbReference type="Pfam" id="PF17855">
    <property type="entry name" value="MCM_lid"/>
    <property type="match status" value="1"/>
</dbReference>
<sequence length="655" mass="72881">MVDLATKILDEPNTFYTALLSAIEEHEFHRSSDTKRRKIRLSLKGNFGDRSVSPRDLLSHHVEKIVSVKGIVTKCTVVRPKLTKITQFCQDTGQFSTRVYRDAMTLMGPPTSLGISSRDESGNQLTTEYGLSSYCDQQCVTIQEMPEHAPTGQLPRSVEVVLEDDLVDMCKPGDRVNVVGVYKVLPSHLQNATHGGVFRTLLVAIGMKQLSGEISVPNLRVDDIEKIKRLASMDPTLLLRLLGGSLAPSIFGHNTIKRALILLLIGGTEKNLKNGTHIRGDVNCLMVGDPSVAKSQLLRCVMGVAPFAISTTGRGSSGVGLTAAVSVDQETGERRLEAGAMVLADRGVVCIDEFDKMNDADRVAIHEVMEQQTVTIAKAGIHASLNARCSVLAAANPIYGTYDHSQPVPRNINLPDSLLSRFDLLFVVLDESNSANDRMICSHVLTIHAQSANEIPTHTNRNAQHFLPTLNAFDEDIGVISKDFLKKFIFYVKKYHWAPELTTEAENHLAQHYSLWRNERSKSQHDIPFTARTLETMIRLSTAHSKMRLSRTVEKCDAIVALEIMQAVMENDQKSMKSIDSSVGSSAAHRFDCFRRELASFTERSDSVRIDALESLVPTWRGCENINERELLTFLERLKEEGRIMIYENTEVLRL</sequence>
<dbReference type="SUPFAM" id="SSF52540">
    <property type="entry name" value="P-loop containing nucleoside triphosphate hydrolases"/>
    <property type="match status" value="1"/>
</dbReference>
<accession>A0A1Y5HXV2</accession>
<name>A0A1Y5HXV2_OSTTA</name>
<keyword evidence="8 11" id="KW-0238">DNA-binding</keyword>
<proteinExistence type="inferred from homology"/>
<dbReference type="EC" id="3.6.4.12" evidence="12"/>
<evidence type="ECO:0000259" key="13">
    <source>
        <dbReference type="PROSITE" id="PS50051"/>
    </source>
</evidence>
<keyword evidence="9 12" id="KW-0539">Nucleus</keyword>
<dbReference type="FunFam" id="3.40.50.300:FF:000826">
    <property type="entry name" value="Replicative DNA helicase Mcm"/>
    <property type="match status" value="1"/>
</dbReference>
<dbReference type="AlphaFoldDB" id="A0A1Y5HXV2"/>
<evidence type="ECO:0000256" key="12">
    <source>
        <dbReference type="RuleBase" id="RU368061"/>
    </source>
</evidence>
<evidence type="ECO:0000256" key="4">
    <source>
        <dbReference type="ARBA" id="ARBA00022741"/>
    </source>
</evidence>
<dbReference type="GO" id="GO:0005524">
    <property type="term" value="F:ATP binding"/>
    <property type="evidence" value="ECO:0007669"/>
    <property type="project" value="UniProtKB-UniRule"/>
</dbReference>
<evidence type="ECO:0000313" key="14">
    <source>
        <dbReference type="EMBL" id="OUS42101.1"/>
    </source>
</evidence>
<dbReference type="InterPro" id="IPR018525">
    <property type="entry name" value="MCM_CS"/>
</dbReference>
<comment type="subunit">
    <text evidence="12">Component of the MCM2-7 complex.</text>
</comment>
<dbReference type="PRINTS" id="PR01659">
    <property type="entry name" value="MCMPROTEIN3"/>
</dbReference>
<dbReference type="InterPro" id="IPR008046">
    <property type="entry name" value="Mcm3"/>
</dbReference>
<evidence type="ECO:0000256" key="1">
    <source>
        <dbReference type="ARBA" id="ARBA00004123"/>
    </source>
</evidence>
<evidence type="ECO:0000256" key="7">
    <source>
        <dbReference type="ARBA" id="ARBA00022840"/>
    </source>
</evidence>
<dbReference type="Gene3D" id="3.40.50.300">
    <property type="entry name" value="P-loop containing nucleotide triphosphate hydrolases"/>
    <property type="match status" value="1"/>
</dbReference>
<dbReference type="InterPro" id="IPR001208">
    <property type="entry name" value="MCM_dom"/>
</dbReference>
<dbReference type="Pfam" id="PF17207">
    <property type="entry name" value="MCM_OB"/>
    <property type="match status" value="1"/>
</dbReference>
<dbReference type="SMART" id="SM00382">
    <property type="entry name" value="AAA"/>
    <property type="match status" value="1"/>
</dbReference>
<dbReference type="InterPro" id="IPR041562">
    <property type="entry name" value="MCM_lid"/>
</dbReference>
<dbReference type="GO" id="GO:0042555">
    <property type="term" value="C:MCM complex"/>
    <property type="evidence" value="ECO:0007669"/>
    <property type="project" value="UniProtKB-UniRule"/>
</dbReference>
<comment type="similarity">
    <text evidence="2 11">Belongs to the MCM family.</text>
</comment>
<dbReference type="GO" id="GO:0005634">
    <property type="term" value="C:nucleus"/>
    <property type="evidence" value="ECO:0007669"/>
    <property type="project" value="UniProtKB-SubCell"/>
</dbReference>
<dbReference type="Gene3D" id="2.20.28.10">
    <property type="match status" value="1"/>
</dbReference>
<dbReference type="PANTHER" id="PTHR11630:SF46">
    <property type="entry name" value="DNA REPLICATION LICENSING FACTOR MCM3-RELATED"/>
    <property type="match status" value="1"/>
</dbReference>
<evidence type="ECO:0000256" key="6">
    <source>
        <dbReference type="ARBA" id="ARBA00022806"/>
    </source>
</evidence>
<feature type="domain" description="MCM C-terminal AAA(+) ATPase" evidence="13">
    <location>
        <begin position="238"/>
        <end position="444"/>
    </location>
</feature>
<evidence type="ECO:0000256" key="5">
    <source>
        <dbReference type="ARBA" id="ARBA00022801"/>
    </source>
</evidence>
<evidence type="ECO:0000256" key="8">
    <source>
        <dbReference type="ARBA" id="ARBA00023125"/>
    </source>
</evidence>
<gene>
    <name evidence="14" type="ORF">BE221DRAFT_63472</name>
</gene>
<keyword evidence="4 11" id="KW-0547">Nucleotide-binding</keyword>
<comment type="subcellular location">
    <subcellularLocation>
        <location evidence="1 12">Nucleus</location>
    </subcellularLocation>
</comment>
<dbReference type="InterPro" id="IPR027417">
    <property type="entry name" value="P-loop_NTPase"/>
</dbReference>
<dbReference type="EMBL" id="KZ155839">
    <property type="protein sequence ID" value="OUS42101.1"/>
    <property type="molecule type" value="Genomic_DNA"/>
</dbReference>
<dbReference type="Gene3D" id="2.40.50.140">
    <property type="entry name" value="Nucleic acid-binding proteins"/>
    <property type="match status" value="1"/>
</dbReference>
<dbReference type="PROSITE" id="PS50051">
    <property type="entry name" value="MCM_2"/>
    <property type="match status" value="1"/>
</dbReference>
<evidence type="ECO:0000256" key="10">
    <source>
        <dbReference type="ARBA" id="ARBA00047995"/>
    </source>
</evidence>
<dbReference type="PANTHER" id="PTHR11630">
    <property type="entry name" value="DNA REPLICATION LICENSING FACTOR MCM FAMILY MEMBER"/>
    <property type="match status" value="1"/>
</dbReference>
<dbReference type="GO" id="GO:0000727">
    <property type="term" value="P:double-strand break repair via break-induced replication"/>
    <property type="evidence" value="ECO:0007669"/>
    <property type="project" value="TreeGrafter"/>
</dbReference>
<dbReference type="PROSITE" id="PS00847">
    <property type="entry name" value="MCM_1"/>
    <property type="match status" value="1"/>
</dbReference>
<dbReference type="SUPFAM" id="SSF50249">
    <property type="entry name" value="Nucleic acid-binding proteins"/>
    <property type="match status" value="1"/>
</dbReference>
<evidence type="ECO:0000256" key="2">
    <source>
        <dbReference type="ARBA" id="ARBA00008010"/>
    </source>
</evidence>
<reference evidence="14" key="1">
    <citation type="submission" date="2017-04" db="EMBL/GenBank/DDBJ databases">
        <title>Population genomics of picophytoplankton unveils novel chromosome hypervariability.</title>
        <authorList>
            <consortium name="DOE Joint Genome Institute"/>
            <person name="Blanc-Mathieu R."/>
            <person name="Krasovec M."/>
            <person name="Hebrard M."/>
            <person name="Yau S."/>
            <person name="Desgranges E."/>
            <person name="Martin J."/>
            <person name="Schackwitz W."/>
            <person name="Kuo A."/>
            <person name="Salin G."/>
            <person name="Donnadieu C."/>
            <person name="Desdevises Y."/>
            <person name="Sanchez-Ferandin S."/>
            <person name="Moreau H."/>
            <person name="Rivals E."/>
            <person name="Grigoriev I.V."/>
            <person name="Grimsley N."/>
            <person name="Eyre-Walker A."/>
            <person name="Piganeau G."/>
        </authorList>
    </citation>
    <scope>NUCLEOTIDE SEQUENCE [LARGE SCALE GENOMIC DNA]</scope>
    <source>
        <strain evidence="14">RCC 1115</strain>
    </source>
</reference>
<dbReference type="GO" id="GO:0003697">
    <property type="term" value="F:single-stranded DNA binding"/>
    <property type="evidence" value="ECO:0007669"/>
    <property type="project" value="TreeGrafter"/>
</dbReference>
<organism evidence="14">
    <name type="scientific">Ostreococcus tauri</name>
    <name type="common">Marine green alga</name>
    <dbReference type="NCBI Taxonomy" id="70448"/>
    <lineage>
        <taxon>Eukaryota</taxon>
        <taxon>Viridiplantae</taxon>
        <taxon>Chlorophyta</taxon>
        <taxon>Mamiellophyceae</taxon>
        <taxon>Mamiellales</taxon>
        <taxon>Bathycoccaceae</taxon>
        <taxon>Ostreococcus</taxon>
    </lineage>
</organism>